<accession>A0A7X0IXM9</accession>
<dbReference type="InterPro" id="IPR000524">
    <property type="entry name" value="Tscrpt_reg_HTH_GntR"/>
</dbReference>
<dbReference type="RefSeq" id="WP_184709076.1">
    <property type="nucleotide sequence ID" value="NZ_JACHBG010000017.1"/>
</dbReference>
<name>A0A7X0IXM9_9HYPH</name>
<dbReference type="InterPro" id="IPR015424">
    <property type="entry name" value="PyrdxlP-dep_Trfase"/>
</dbReference>
<evidence type="ECO:0000256" key="2">
    <source>
        <dbReference type="ARBA" id="ARBA00022898"/>
    </source>
</evidence>
<dbReference type="Pfam" id="PF00155">
    <property type="entry name" value="Aminotran_1_2"/>
    <property type="match status" value="1"/>
</dbReference>
<sequence>MKNWHPDLSRSPNPRYIAIADLIEMDLRSGVLAPGDRLPPQRELAKRLNIDFTTVARGYVEAQKRGLVGSHVGRGTFVTGGQTQEGKSFVADMEPDPRRVSAVDFSMNLPPDPTDPDLIARMRDGMSAVAANLVSLLRYQDFGGSAMDKEAAAGWLGRRGLMPPLERIFITPGAHPTLLAIFGLIAKPGDVVLSENVTYAGMRSIAAQLRLNLVGLAMDERGILPDAFAEACEKTRPKALYLNPTLQNPLTLTIPEGRRREIAAVARRYQVPIVEDDAYGFIPSHGPQPIAAIAPDLTWHIGGLAKCIGAGLRLAYTVVPEGKAVWPFVSAMRTGNVMASPITMALATRWIEDGTADAILRFIRTEAAVRQSMVASAFPAGSYQADPISFNIWLPLTDGWTRSTFSNHVRNSGIGVVASDAFTVEGPAPEAVRVCLGGSIGRDRLKSALDFMAHALAGSPEMAASVF</sequence>
<dbReference type="GO" id="GO:0003700">
    <property type="term" value="F:DNA-binding transcription factor activity"/>
    <property type="evidence" value="ECO:0007669"/>
    <property type="project" value="InterPro"/>
</dbReference>
<organism evidence="7 8">
    <name type="scientific">Rhizobium lusitanum</name>
    <dbReference type="NCBI Taxonomy" id="293958"/>
    <lineage>
        <taxon>Bacteria</taxon>
        <taxon>Pseudomonadati</taxon>
        <taxon>Pseudomonadota</taxon>
        <taxon>Alphaproteobacteria</taxon>
        <taxon>Hyphomicrobiales</taxon>
        <taxon>Rhizobiaceae</taxon>
        <taxon>Rhizobium/Agrobacterium group</taxon>
        <taxon>Rhizobium</taxon>
    </lineage>
</organism>
<evidence type="ECO:0000313" key="7">
    <source>
        <dbReference type="EMBL" id="MBB6487832.1"/>
    </source>
</evidence>
<evidence type="ECO:0000256" key="4">
    <source>
        <dbReference type="ARBA" id="ARBA00023125"/>
    </source>
</evidence>
<dbReference type="Pfam" id="PF00392">
    <property type="entry name" value="GntR"/>
    <property type="match status" value="1"/>
</dbReference>
<dbReference type="Gene3D" id="1.10.10.10">
    <property type="entry name" value="Winged helix-like DNA-binding domain superfamily/Winged helix DNA-binding domain"/>
    <property type="match status" value="1"/>
</dbReference>
<evidence type="ECO:0000256" key="3">
    <source>
        <dbReference type="ARBA" id="ARBA00023015"/>
    </source>
</evidence>
<dbReference type="InterPro" id="IPR036390">
    <property type="entry name" value="WH_DNA-bd_sf"/>
</dbReference>
<gene>
    <name evidence="7" type="ORF">GGD46_005142</name>
</gene>
<comment type="caution">
    <text evidence="7">The sequence shown here is derived from an EMBL/GenBank/DDBJ whole genome shotgun (WGS) entry which is preliminary data.</text>
</comment>
<dbReference type="Gene3D" id="3.90.1150.10">
    <property type="entry name" value="Aspartate Aminotransferase, domain 1"/>
    <property type="match status" value="1"/>
</dbReference>
<dbReference type="EMBL" id="JACHBG010000017">
    <property type="protein sequence ID" value="MBB6487832.1"/>
    <property type="molecule type" value="Genomic_DNA"/>
</dbReference>
<dbReference type="SUPFAM" id="SSF53383">
    <property type="entry name" value="PLP-dependent transferases"/>
    <property type="match status" value="1"/>
</dbReference>
<dbReference type="CDD" id="cd00609">
    <property type="entry name" value="AAT_like"/>
    <property type="match status" value="1"/>
</dbReference>
<dbReference type="Gene3D" id="3.40.640.10">
    <property type="entry name" value="Type I PLP-dependent aspartate aminotransferase-like (Major domain)"/>
    <property type="match status" value="1"/>
</dbReference>
<comment type="similarity">
    <text evidence="1">In the C-terminal section; belongs to the class-I pyridoxal-phosphate-dependent aminotransferase family.</text>
</comment>
<protein>
    <submittedName>
        <fullName evidence="7">DNA-binding transcriptional MocR family regulator</fullName>
    </submittedName>
</protein>
<dbReference type="SUPFAM" id="SSF46785">
    <property type="entry name" value="Winged helix' DNA-binding domain"/>
    <property type="match status" value="1"/>
</dbReference>
<keyword evidence="3" id="KW-0805">Transcription regulation</keyword>
<evidence type="ECO:0000313" key="8">
    <source>
        <dbReference type="Proteomes" id="UP000565576"/>
    </source>
</evidence>
<dbReference type="PANTHER" id="PTHR46577">
    <property type="entry name" value="HTH-TYPE TRANSCRIPTIONAL REGULATORY PROTEIN GABR"/>
    <property type="match status" value="1"/>
</dbReference>
<dbReference type="PROSITE" id="PS50949">
    <property type="entry name" value="HTH_GNTR"/>
    <property type="match status" value="1"/>
</dbReference>
<dbReference type="CDD" id="cd07377">
    <property type="entry name" value="WHTH_GntR"/>
    <property type="match status" value="1"/>
</dbReference>
<keyword evidence="4 7" id="KW-0238">DNA-binding</keyword>
<evidence type="ECO:0000256" key="5">
    <source>
        <dbReference type="ARBA" id="ARBA00023163"/>
    </source>
</evidence>
<proteinExistence type="inferred from homology"/>
<dbReference type="SMART" id="SM00345">
    <property type="entry name" value="HTH_GNTR"/>
    <property type="match status" value="1"/>
</dbReference>
<dbReference type="PANTHER" id="PTHR46577:SF1">
    <property type="entry name" value="HTH-TYPE TRANSCRIPTIONAL REGULATORY PROTEIN GABR"/>
    <property type="match status" value="1"/>
</dbReference>
<reference evidence="7 8" key="1">
    <citation type="submission" date="2020-08" db="EMBL/GenBank/DDBJ databases">
        <title>Genomic Encyclopedia of Type Strains, Phase IV (KMG-V): Genome sequencing to study the core and pangenomes of soil and plant-associated prokaryotes.</title>
        <authorList>
            <person name="Whitman W."/>
        </authorList>
    </citation>
    <scope>NUCLEOTIDE SEQUENCE [LARGE SCALE GENOMIC DNA]</scope>
    <source>
        <strain evidence="7 8">SEMIA 4060</strain>
    </source>
</reference>
<evidence type="ECO:0000256" key="1">
    <source>
        <dbReference type="ARBA" id="ARBA00005384"/>
    </source>
</evidence>
<feature type="domain" description="HTH gntR-type" evidence="6">
    <location>
        <begin position="13"/>
        <end position="81"/>
    </location>
</feature>
<keyword evidence="2" id="KW-0663">Pyridoxal phosphate</keyword>
<dbReference type="InterPro" id="IPR015421">
    <property type="entry name" value="PyrdxlP-dep_Trfase_major"/>
</dbReference>
<dbReference type="AlphaFoldDB" id="A0A7X0IXM9"/>
<dbReference type="InterPro" id="IPR036388">
    <property type="entry name" value="WH-like_DNA-bd_sf"/>
</dbReference>
<evidence type="ECO:0000259" key="6">
    <source>
        <dbReference type="PROSITE" id="PS50949"/>
    </source>
</evidence>
<dbReference type="GO" id="GO:0030170">
    <property type="term" value="F:pyridoxal phosphate binding"/>
    <property type="evidence" value="ECO:0007669"/>
    <property type="project" value="InterPro"/>
</dbReference>
<dbReference type="InterPro" id="IPR015422">
    <property type="entry name" value="PyrdxlP-dep_Trfase_small"/>
</dbReference>
<dbReference type="InterPro" id="IPR004839">
    <property type="entry name" value="Aminotransferase_I/II_large"/>
</dbReference>
<dbReference type="Proteomes" id="UP000565576">
    <property type="component" value="Unassembled WGS sequence"/>
</dbReference>
<keyword evidence="5" id="KW-0804">Transcription</keyword>
<dbReference type="GO" id="GO:0003677">
    <property type="term" value="F:DNA binding"/>
    <property type="evidence" value="ECO:0007669"/>
    <property type="project" value="UniProtKB-KW"/>
</dbReference>
<dbReference type="InterPro" id="IPR051446">
    <property type="entry name" value="HTH_trans_reg/aminotransferase"/>
</dbReference>